<dbReference type="InterPro" id="IPR011856">
    <property type="entry name" value="tRNA_endonuc-like_dom_sf"/>
</dbReference>
<dbReference type="AlphaFoldDB" id="A0A1G2AQE9"/>
<protein>
    <recommendedName>
        <fullName evidence="5">YhcG PDDEXK nuclease domain-containing protein</fullName>
    </recommendedName>
</protein>
<evidence type="ECO:0000259" key="2">
    <source>
        <dbReference type="Pfam" id="PF17761"/>
    </source>
</evidence>
<dbReference type="Proteomes" id="UP000177165">
    <property type="component" value="Unassembled WGS sequence"/>
</dbReference>
<name>A0A1G2AQE9_9BACT</name>
<gene>
    <name evidence="3" type="ORF">A3B74_01485</name>
</gene>
<dbReference type="InterPro" id="IPR053148">
    <property type="entry name" value="PD-DEXK-like_domain"/>
</dbReference>
<dbReference type="GO" id="GO:0003676">
    <property type="term" value="F:nucleic acid binding"/>
    <property type="evidence" value="ECO:0007669"/>
    <property type="project" value="InterPro"/>
</dbReference>
<feature type="domain" description="YhcG PDDEXK nuclease" evidence="1">
    <location>
        <begin position="86"/>
        <end position="238"/>
    </location>
</feature>
<proteinExistence type="predicted"/>
<dbReference type="InterPro" id="IPR009362">
    <property type="entry name" value="YhcG_C"/>
</dbReference>
<feature type="domain" description="YhcG N-terminal" evidence="2">
    <location>
        <begin position="3"/>
        <end position="66"/>
    </location>
</feature>
<evidence type="ECO:0000313" key="4">
    <source>
        <dbReference type="Proteomes" id="UP000177165"/>
    </source>
</evidence>
<dbReference type="PANTHER" id="PTHR30547">
    <property type="entry name" value="UNCHARACTERIZED PROTEIN YHCG-RELATED"/>
    <property type="match status" value="1"/>
</dbReference>
<evidence type="ECO:0000313" key="3">
    <source>
        <dbReference type="EMBL" id="OGY79122.1"/>
    </source>
</evidence>
<dbReference type="Pfam" id="PF17761">
    <property type="entry name" value="DUF1016_N"/>
    <property type="match status" value="1"/>
</dbReference>
<reference evidence="3 4" key="1">
    <citation type="journal article" date="2016" name="Nat. Commun.">
        <title>Thousands of microbial genomes shed light on interconnected biogeochemical processes in an aquifer system.</title>
        <authorList>
            <person name="Anantharaman K."/>
            <person name="Brown C.T."/>
            <person name="Hug L.A."/>
            <person name="Sharon I."/>
            <person name="Castelle C.J."/>
            <person name="Probst A.J."/>
            <person name="Thomas B.C."/>
            <person name="Singh A."/>
            <person name="Wilkins M.J."/>
            <person name="Karaoz U."/>
            <person name="Brodie E.L."/>
            <person name="Williams K.H."/>
            <person name="Hubbard S.S."/>
            <person name="Banfield J.F."/>
        </authorList>
    </citation>
    <scope>NUCLEOTIDE SEQUENCE [LARGE SCALE GENOMIC DNA]</scope>
</reference>
<organism evidence="3 4">
    <name type="scientific">Candidatus Kerfeldbacteria bacterium RIFCSPHIGHO2_02_FULL_42_14</name>
    <dbReference type="NCBI Taxonomy" id="1798540"/>
    <lineage>
        <taxon>Bacteria</taxon>
        <taxon>Candidatus Kerfeldiibacteriota</taxon>
    </lineage>
</organism>
<evidence type="ECO:0008006" key="5">
    <source>
        <dbReference type="Google" id="ProtNLM"/>
    </source>
</evidence>
<dbReference type="Pfam" id="PF06250">
    <property type="entry name" value="YhcG_C"/>
    <property type="match status" value="1"/>
</dbReference>
<comment type="caution">
    <text evidence="3">The sequence shown here is derived from an EMBL/GenBank/DDBJ whole genome shotgun (WGS) entry which is preliminary data.</text>
</comment>
<sequence length="242" mass="29232">MFAIVQFSRTYPIVQPLVAQLSWSHFFLLIRIENSEERKFYEVQTIKNGWSRRELERRIHQKEYEKARKVGHINLTIPKQLPAPEEIFKDAYHWDFLQLEAEHTEKELEKALIDNIRETLLELGHGFFFGGQQMKIQIAWQYHKIDMLFYHRDLQCLVIVDLKTEKFRDAHVGQMNKYLTYFRENDKRSWERDPIGLIICKGKDEEEVHYALGELEEKIFVAEYRTKLLSEEEIEDRLKKLK</sequence>
<dbReference type="Gene3D" id="3.40.1350.10">
    <property type="match status" value="1"/>
</dbReference>
<evidence type="ECO:0000259" key="1">
    <source>
        <dbReference type="Pfam" id="PF06250"/>
    </source>
</evidence>
<accession>A0A1G2AQE9</accession>
<dbReference type="EMBL" id="MHKB01000010">
    <property type="protein sequence ID" value="OGY79122.1"/>
    <property type="molecule type" value="Genomic_DNA"/>
</dbReference>
<dbReference type="PANTHER" id="PTHR30547:SF5">
    <property type="entry name" value="NUCLEASE YHCG-RELATED"/>
    <property type="match status" value="1"/>
</dbReference>
<dbReference type="InterPro" id="IPR041527">
    <property type="entry name" value="YhcG_N"/>
</dbReference>